<sequence length="309" mass="33229">MGDRVKPLLRRVRRVARRGSRPATPPVHGPAGELTYVAVVNGDALWVSAHVPGAARARLGVVHRHRKEVRLLPAPTMADLAGQNLPADTLVATCRSADLLTAQDTGIWDLAVVEPGGSPRRLRVAERAQLYPATPVVPMARADGVVLAPYTTKDGRGAVRVRVAPPSVEVTAVVSEPGRLAVTLELCRWSGPEPTSLVLERRRGPGRVSVPLQVTDGRARVTVPLHLLAQQCQGEPASVWDVAVQGPDGRTRCGRTARDVADPRRVHRYATQTYDSGSGHAALVFRPYFTSDRHLAVEVDGTARAPLHS</sequence>
<dbReference type="AlphaFoldDB" id="A0A239B050"/>
<evidence type="ECO:0000313" key="1">
    <source>
        <dbReference type="EMBL" id="SNS01119.1"/>
    </source>
</evidence>
<name>A0A239B050_9ACTN</name>
<dbReference type="EMBL" id="FZOO01000001">
    <property type="protein sequence ID" value="SNS01119.1"/>
    <property type="molecule type" value="Genomic_DNA"/>
</dbReference>
<proteinExistence type="predicted"/>
<keyword evidence="2" id="KW-1185">Reference proteome</keyword>
<gene>
    <name evidence="1" type="ORF">SAMN06893096_101342</name>
</gene>
<reference evidence="2" key="1">
    <citation type="submission" date="2017-06" db="EMBL/GenBank/DDBJ databases">
        <authorList>
            <person name="Varghese N."/>
            <person name="Submissions S."/>
        </authorList>
    </citation>
    <scope>NUCLEOTIDE SEQUENCE [LARGE SCALE GENOMIC DNA]</scope>
    <source>
        <strain evidence="2">DSM 46839</strain>
    </source>
</reference>
<protein>
    <submittedName>
        <fullName evidence="1">Uncharacterized protein</fullName>
    </submittedName>
</protein>
<organism evidence="1 2">
    <name type="scientific">Geodermatophilus pulveris</name>
    <dbReference type="NCBI Taxonomy" id="1564159"/>
    <lineage>
        <taxon>Bacteria</taxon>
        <taxon>Bacillati</taxon>
        <taxon>Actinomycetota</taxon>
        <taxon>Actinomycetes</taxon>
        <taxon>Geodermatophilales</taxon>
        <taxon>Geodermatophilaceae</taxon>
        <taxon>Geodermatophilus</taxon>
    </lineage>
</organism>
<dbReference type="Proteomes" id="UP000198373">
    <property type="component" value="Unassembled WGS sequence"/>
</dbReference>
<accession>A0A239B050</accession>
<evidence type="ECO:0000313" key="2">
    <source>
        <dbReference type="Proteomes" id="UP000198373"/>
    </source>
</evidence>